<dbReference type="EMBL" id="LXQA010486838">
    <property type="protein sequence ID" value="MCI54892.1"/>
    <property type="molecule type" value="Genomic_DNA"/>
</dbReference>
<reference evidence="1 2" key="1">
    <citation type="journal article" date="2018" name="Front. Plant Sci.">
        <title>Red Clover (Trifolium pratense) and Zigzag Clover (T. medium) - A Picture of Genomic Similarities and Differences.</title>
        <authorList>
            <person name="Dluhosova J."/>
            <person name="Istvanek J."/>
            <person name="Nedelnik J."/>
            <person name="Repkova J."/>
        </authorList>
    </citation>
    <scope>NUCLEOTIDE SEQUENCE [LARGE SCALE GENOMIC DNA]</scope>
    <source>
        <strain evidence="2">cv. 10/8</strain>
        <tissue evidence="1">Leaf</tissue>
    </source>
</reference>
<evidence type="ECO:0000313" key="2">
    <source>
        <dbReference type="Proteomes" id="UP000265520"/>
    </source>
</evidence>
<accession>A0A392T297</accession>
<feature type="non-terminal residue" evidence="1">
    <location>
        <position position="64"/>
    </location>
</feature>
<dbReference type="AlphaFoldDB" id="A0A392T297"/>
<comment type="caution">
    <text evidence="1">The sequence shown here is derived from an EMBL/GenBank/DDBJ whole genome shotgun (WGS) entry which is preliminary data.</text>
</comment>
<sequence>MPSTVNLEQLPRDLTNLSMNPLIKRFISKAVRSGASCESKAALISTVNLGHPKWFLGAIQICQD</sequence>
<proteinExistence type="predicted"/>
<organism evidence="1 2">
    <name type="scientific">Trifolium medium</name>
    <dbReference type="NCBI Taxonomy" id="97028"/>
    <lineage>
        <taxon>Eukaryota</taxon>
        <taxon>Viridiplantae</taxon>
        <taxon>Streptophyta</taxon>
        <taxon>Embryophyta</taxon>
        <taxon>Tracheophyta</taxon>
        <taxon>Spermatophyta</taxon>
        <taxon>Magnoliopsida</taxon>
        <taxon>eudicotyledons</taxon>
        <taxon>Gunneridae</taxon>
        <taxon>Pentapetalae</taxon>
        <taxon>rosids</taxon>
        <taxon>fabids</taxon>
        <taxon>Fabales</taxon>
        <taxon>Fabaceae</taxon>
        <taxon>Papilionoideae</taxon>
        <taxon>50 kb inversion clade</taxon>
        <taxon>NPAAA clade</taxon>
        <taxon>Hologalegina</taxon>
        <taxon>IRL clade</taxon>
        <taxon>Trifolieae</taxon>
        <taxon>Trifolium</taxon>
    </lineage>
</organism>
<keyword evidence="2" id="KW-1185">Reference proteome</keyword>
<evidence type="ECO:0000313" key="1">
    <source>
        <dbReference type="EMBL" id="MCI54892.1"/>
    </source>
</evidence>
<name>A0A392T297_9FABA</name>
<dbReference type="Proteomes" id="UP000265520">
    <property type="component" value="Unassembled WGS sequence"/>
</dbReference>
<protein>
    <submittedName>
        <fullName evidence="1">Uncharacterized protein</fullName>
    </submittedName>
</protein>